<sequence length="51" mass="5674">MNSSQINSLLARARLLTVEASIEGRQPSKELKSLLAEINRRGLKFSVKGYV</sequence>
<evidence type="ECO:0000313" key="2">
    <source>
        <dbReference type="EMBL" id="SNS16512.1"/>
    </source>
</evidence>
<proteinExistence type="predicted"/>
<evidence type="ECO:0000313" key="3">
    <source>
        <dbReference type="Proteomes" id="UP000242915"/>
    </source>
</evidence>
<dbReference type="PROSITE" id="PS50883">
    <property type="entry name" value="EAL"/>
    <property type="match status" value="1"/>
</dbReference>
<accession>A0A239C9E3</accession>
<feature type="domain" description="EAL" evidence="1">
    <location>
        <begin position="1"/>
        <end position="51"/>
    </location>
</feature>
<dbReference type="InterPro" id="IPR001633">
    <property type="entry name" value="EAL_dom"/>
</dbReference>
<dbReference type="AlphaFoldDB" id="A0A239C9E3"/>
<evidence type="ECO:0000259" key="1">
    <source>
        <dbReference type="PROSITE" id="PS50883"/>
    </source>
</evidence>
<dbReference type="EMBL" id="FZOG01000002">
    <property type="protein sequence ID" value="SNS16512.1"/>
    <property type="molecule type" value="Genomic_DNA"/>
</dbReference>
<protein>
    <recommendedName>
        <fullName evidence="1">EAL domain-containing protein</fullName>
    </recommendedName>
</protein>
<reference evidence="3" key="1">
    <citation type="submission" date="2017-06" db="EMBL/GenBank/DDBJ databases">
        <authorList>
            <person name="Varghese N."/>
            <person name="Submissions S."/>
        </authorList>
    </citation>
    <scope>NUCLEOTIDE SEQUENCE [LARGE SCALE GENOMIC DNA]</scope>
    <source>
        <strain evidence="3">CIP 108523</strain>
    </source>
</reference>
<keyword evidence="3" id="KW-1185">Reference proteome</keyword>
<organism evidence="2 3">
    <name type="scientific">Pseudomonas segetis</name>
    <dbReference type="NCBI Taxonomy" id="298908"/>
    <lineage>
        <taxon>Bacteria</taxon>
        <taxon>Pseudomonadati</taxon>
        <taxon>Pseudomonadota</taxon>
        <taxon>Gammaproteobacteria</taxon>
        <taxon>Pseudomonadales</taxon>
        <taxon>Pseudomonadaceae</taxon>
        <taxon>Pseudomonas</taxon>
    </lineage>
</organism>
<name>A0A239C9E3_9PSED</name>
<gene>
    <name evidence="2" type="ORF">SAMN05216255_1569</name>
</gene>
<dbReference type="Proteomes" id="UP000242915">
    <property type="component" value="Unassembled WGS sequence"/>
</dbReference>
<dbReference type="RefSeq" id="WP_176443150.1">
    <property type="nucleotide sequence ID" value="NZ_FZOG01000002.1"/>
</dbReference>